<comment type="caution">
    <text evidence="1">The sequence shown here is derived from an EMBL/GenBank/DDBJ whole genome shotgun (WGS) entry which is preliminary data.</text>
</comment>
<proteinExistence type="predicted"/>
<accession>A0ABT0PNG0</accession>
<name>A0ABT0PNG0_9GAMM</name>
<evidence type="ECO:0000313" key="2">
    <source>
        <dbReference type="Proteomes" id="UP001203338"/>
    </source>
</evidence>
<gene>
    <name evidence="1" type="ORF">M3P05_20345</name>
</gene>
<sequence>MKYINGKRAEKHLFEMTPLERAICEFENKAETFHSARKNSSCIQQELARKKAHLDLQRRTTEACAQVQTQLDIYRDEARKKKLLNKEEPHHPTETLAKFMSIEGYPKPDKNCECHHIIQGKGKSQVYATQARLRLHMCGIGINDPDNGVWLPSNINDTPHWAMKKALPHKVIHTAKYDQWVATKMLSANNEPVARIILGNLRRDLQNGDVPLENLTQKSRIRLGL</sequence>
<dbReference type="Proteomes" id="UP001203338">
    <property type="component" value="Unassembled WGS sequence"/>
</dbReference>
<keyword evidence="2" id="KW-1185">Reference proteome</keyword>
<reference evidence="1 2" key="1">
    <citation type="submission" date="2022-05" db="EMBL/GenBank/DDBJ databases">
        <authorList>
            <person name="Park J.-S."/>
        </authorList>
    </citation>
    <scope>NUCLEOTIDE SEQUENCE [LARGE SCALE GENOMIC DNA]</scope>
    <source>
        <strain evidence="1 2">2012CJ34-2</strain>
    </source>
</reference>
<dbReference type="InterPro" id="IPR032871">
    <property type="entry name" value="AHH_dom_containing"/>
</dbReference>
<dbReference type="Pfam" id="PF14412">
    <property type="entry name" value="AHH"/>
    <property type="match status" value="1"/>
</dbReference>
<organism evidence="1 2">
    <name type="scientific">Parendozoicomonas callyspongiae</name>
    <dbReference type="NCBI Taxonomy" id="2942213"/>
    <lineage>
        <taxon>Bacteria</taxon>
        <taxon>Pseudomonadati</taxon>
        <taxon>Pseudomonadota</taxon>
        <taxon>Gammaproteobacteria</taxon>
        <taxon>Oceanospirillales</taxon>
        <taxon>Endozoicomonadaceae</taxon>
        <taxon>Parendozoicomonas</taxon>
    </lineage>
</organism>
<protein>
    <submittedName>
        <fullName evidence="1">AHH domain-containing protein</fullName>
    </submittedName>
</protein>
<dbReference type="EMBL" id="JAMFLX010000082">
    <property type="protein sequence ID" value="MCL6272272.1"/>
    <property type="molecule type" value="Genomic_DNA"/>
</dbReference>
<dbReference type="RefSeq" id="WP_249701963.1">
    <property type="nucleotide sequence ID" value="NZ_JAMFLX010000082.1"/>
</dbReference>
<evidence type="ECO:0000313" key="1">
    <source>
        <dbReference type="EMBL" id="MCL6272272.1"/>
    </source>
</evidence>